<feature type="domain" description="Enoyl reductase (ER)" evidence="3">
    <location>
        <begin position="13"/>
        <end position="338"/>
    </location>
</feature>
<proteinExistence type="inferred from homology"/>
<evidence type="ECO:0000256" key="2">
    <source>
        <dbReference type="ARBA" id="ARBA00023002"/>
    </source>
</evidence>
<dbReference type="GeneID" id="25284645"/>
<dbReference type="SMART" id="SM00829">
    <property type="entry name" value="PKS_ER"/>
    <property type="match status" value="1"/>
</dbReference>
<keyword evidence="2" id="KW-0560">Oxidoreductase</keyword>
<dbReference type="GO" id="GO:0016651">
    <property type="term" value="F:oxidoreductase activity, acting on NAD(P)H"/>
    <property type="evidence" value="ECO:0007669"/>
    <property type="project" value="InterPro"/>
</dbReference>
<dbReference type="OrthoDB" id="10257049at2759"/>
<comment type="caution">
    <text evidence="4">The sequence shown here is derived from an EMBL/GenBank/DDBJ whole genome shotgun (WGS) entry which is preliminary data.</text>
</comment>
<comment type="similarity">
    <text evidence="1">Belongs to the zinc-containing alcohol dehydrogenase family.</text>
</comment>
<dbReference type="EMBL" id="AMGV01000011">
    <property type="protein sequence ID" value="KEF53942.1"/>
    <property type="molecule type" value="Genomic_DNA"/>
</dbReference>
<evidence type="ECO:0000313" key="4">
    <source>
        <dbReference type="EMBL" id="KEF53942.1"/>
    </source>
</evidence>
<dbReference type="STRING" id="1182545.A0A072P2L5"/>
<dbReference type="Proteomes" id="UP000027920">
    <property type="component" value="Unassembled WGS sequence"/>
</dbReference>
<protein>
    <recommendedName>
        <fullName evidence="3">Enoyl reductase (ER) domain-containing protein</fullName>
    </recommendedName>
</protein>
<organism evidence="4 5">
    <name type="scientific">Exophiala aquamarina CBS 119918</name>
    <dbReference type="NCBI Taxonomy" id="1182545"/>
    <lineage>
        <taxon>Eukaryota</taxon>
        <taxon>Fungi</taxon>
        <taxon>Dikarya</taxon>
        <taxon>Ascomycota</taxon>
        <taxon>Pezizomycotina</taxon>
        <taxon>Eurotiomycetes</taxon>
        <taxon>Chaetothyriomycetidae</taxon>
        <taxon>Chaetothyriales</taxon>
        <taxon>Herpotrichiellaceae</taxon>
        <taxon>Exophiala</taxon>
    </lineage>
</organism>
<evidence type="ECO:0000256" key="1">
    <source>
        <dbReference type="ARBA" id="ARBA00008072"/>
    </source>
</evidence>
<name>A0A072P2L5_9EURO</name>
<dbReference type="Gene3D" id="3.90.180.10">
    <property type="entry name" value="Medium-chain alcohol dehydrogenases, catalytic domain"/>
    <property type="match status" value="1"/>
</dbReference>
<dbReference type="HOGENOM" id="CLU_026673_16_5_1"/>
<dbReference type="InterPro" id="IPR011032">
    <property type="entry name" value="GroES-like_sf"/>
</dbReference>
<reference evidence="4 5" key="1">
    <citation type="submission" date="2013-03" db="EMBL/GenBank/DDBJ databases">
        <title>The Genome Sequence of Exophiala aquamarina CBS 119918.</title>
        <authorList>
            <consortium name="The Broad Institute Genomics Platform"/>
            <person name="Cuomo C."/>
            <person name="de Hoog S."/>
            <person name="Gorbushina A."/>
            <person name="Walker B."/>
            <person name="Young S.K."/>
            <person name="Zeng Q."/>
            <person name="Gargeya S."/>
            <person name="Fitzgerald M."/>
            <person name="Haas B."/>
            <person name="Abouelleil A."/>
            <person name="Allen A.W."/>
            <person name="Alvarado L."/>
            <person name="Arachchi H.M."/>
            <person name="Berlin A.M."/>
            <person name="Chapman S.B."/>
            <person name="Gainer-Dewar J."/>
            <person name="Goldberg J."/>
            <person name="Griggs A."/>
            <person name="Gujja S."/>
            <person name="Hansen M."/>
            <person name="Howarth C."/>
            <person name="Imamovic A."/>
            <person name="Ireland A."/>
            <person name="Larimer J."/>
            <person name="McCowan C."/>
            <person name="Murphy C."/>
            <person name="Pearson M."/>
            <person name="Poon T.W."/>
            <person name="Priest M."/>
            <person name="Roberts A."/>
            <person name="Saif S."/>
            <person name="Shea T."/>
            <person name="Sisk P."/>
            <person name="Sykes S."/>
            <person name="Wortman J."/>
            <person name="Nusbaum C."/>
            <person name="Birren B."/>
        </authorList>
    </citation>
    <scope>NUCLEOTIDE SEQUENCE [LARGE SCALE GENOMIC DNA]</scope>
    <source>
        <strain evidence="4 5">CBS 119918</strain>
    </source>
</reference>
<dbReference type="Gene3D" id="3.40.50.720">
    <property type="entry name" value="NAD(P)-binding Rossmann-like Domain"/>
    <property type="match status" value="1"/>
</dbReference>
<dbReference type="SUPFAM" id="SSF50129">
    <property type="entry name" value="GroES-like"/>
    <property type="match status" value="1"/>
</dbReference>
<sequence length="340" mass="35726">MATHRALIYPAQGGTPKLENLPTPTPGPDEVVISVKAVALNGLDNYMLALGAFVGQWPAVAGSDVAGVIESVGSSVPETHKPGGRVLALTEAFTKLAQTPYGGFQEKILVHVSKVTPIPDSLGFADASIVPTSLWTTWLAMRIIGIQPETKYTSSDKKGFLVWGASSSIGSGGVQVARSLGYEVYASASPQHHEYLKSLGASVVVDHHDPAAAVESLVSAAKSHGVTITEAYHAIGDLKPVLDVVAGFGGGKVASAIPPNENTPQVESVQWSFIVPPQGEAALREYDAFIFNRWLPKALLDGTYKPSPKTKVVGKGLGALNEALRVLQKGVSGEKLVVEY</sequence>
<dbReference type="RefSeq" id="XP_013256532.1">
    <property type="nucleotide sequence ID" value="XM_013401078.1"/>
</dbReference>
<keyword evidence="5" id="KW-1185">Reference proteome</keyword>
<evidence type="ECO:0000259" key="3">
    <source>
        <dbReference type="SMART" id="SM00829"/>
    </source>
</evidence>
<dbReference type="InterPro" id="IPR020843">
    <property type="entry name" value="ER"/>
</dbReference>
<dbReference type="AlphaFoldDB" id="A0A072P2L5"/>
<dbReference type="CDD" id="cd08249">
    <property type="entry name" value="enoyl_reductase_like"/>
    <property type="match status" value="1"/>
</dbReference>
<dbReference type="Pfam" id="PF08240">
    <property type="entry name" value="ADH_N"/>
    <property type="match status" value="1"/>
</dbReference>
<dbReference type="VEuPathDB" id="FungiDB:A1O9_09737"/>
<dbReference type="InterPro" id="IPR036291">
    <property type="entry name" value="NAD(P)-bd_dom_sf"/>
</dbReference>
<dbReference type="PANTHER" id="PTHR45348:SF2">
    <property type="entry name" value="ZINC-TYPE ALCOHOL DEHYDROGENASE-LIKE PROTEIN C2E1P3.01"/>
    <property type="match status" value="1"/>
</dbReference>
<gene>
    <name evidence="4" type="ORF">A1O9_09737</name>
</gene>
<dbReference type="InterPro" id="IPR047122">
    <property type="entry name" value="Trans-enoyl_RdTase-like"/>
</dbReference>
<dbReference type="SUPFAM" id="SSF51735">
    <property type="entry name" value="NAD(P)-binding Rossmann-fold domains"/>
    <property type="match status" value="1"/>
</dbReference>
<dbReference type="PANTHER" id="PTHR45348">
    <property type="entry name" value="HYPOTHETICAL OXIDOREDUCTASE (EUROFUNG)"/>
    <property type="match status" value="1"/>
</dbReference>
<dbReference type="InterPro" id="IPR013154">
    <property type="entry name" value="ADH-like_N"/>
</dbReference>
<evidence type="ECO:0000313" key="5">
    <source>
        <dbReference type="Proteomes" id="UP000027920"/>
    </source>
</evidence>
<accession>A0A072P2L5</accession>